<dbReference type="Proteomes" id="UP001341840">
    <property type="component" value="Unassembled WGS sequence"/>
</dbReference>
<comment type="caution">
    <text evidence="1">The sequence shown here is derived from an EMBL/GenBank/DDBJ whole genome shotgun (WGS) entry which is preliminary data.</text>
</comment>
<protein>
    <submittedName>
        <fullName evidence="1">Uncharacterized protein</fullName>
    </submittedName>
</protein>
<reference evidence="1 2" key="1">
    <citation type="journal article" date="2023" name="Plants (Basel)">
        <title>Bridging the Gap: Combining Genomics and Transcriptomics Approaches to Understand Stylosanthes scabra, an Orphan Legume from the Brazilian Caatinga.</title>
        <authorList>
            <person name="Ferreira-Neto J.R.C."/>
            <person name="da Silva M.D."/>
            <person name="Binneck E."/>
            <person name="de Melo N.F."/>
            <person name="da Silva R.H."/>
            <person name="de Melo A.L.T.M."/>
            <person name="Pandolfi V."/>
            <person name="Bustamante F.O."/>
            <person name="Brasileiro-Vidal A.C."/>
            <person name="Benko-Iseppon A.M."/>
        </authorList>
    </citation>
    <scope>NUCLEOTIDE SEQUENCE [LARGE SCALE GENOMIC DNA]</scope>
    <source>
        <tissue evidence="1">Leaves</tissue>
    </source>
</reference>
<keyword evidence="2" id="KW-1185">Reference proteome</keyword>
<dbReference type="EMBL" id="JASCZI010272033">
    <property type="protein sequence ID" value="MED6219431.1"/>
    <property type="molecule type" value="Genomic_DNA"/>
</dbReference>
<accession>A0ABU6ZBV0</accession>
<sequence>MVIEAHELRYFRCQLLVIWRLEWTNGVENDEYMCLDARWRDGNHVYTLSLAS</sequence>
<evidence type="ECO:0000313" key="2">
    <source>
        <dbReference type="Proteomes" id="UP001341840"/>
    </source>
</evidence>
<evidence type="ECO:0000313" key="1">
    <source>
        <dbReference type="EMBL" id="MED6219431.1"/>
    </source>
</evidence>
<name>A0ABU6ZBV0_9FABA</name>
<gene>
    <name evidence="1" type="ORF">PIB30_035834</name>
</gene>
<organism evidence="1 2">
    <name type="scientific">Stylosanthes scabra</name>
    <dbReference type="NCBI Taxonomy" id="79078"/>
    <lineage>
        <taxon>Eukaryota</taxon>
        <taxon>Viridiplantae</taxon>
        <taxon>Streptophyta</taxon>
        <taxon>Embryophyta</taxon>
        <taxon>Tracheophyta</taxon>
        <taxon>Spermatophyta</taxon>
        <taxon>Magnoliopsida</taxon>
        <taxon>eudicotyledons</taxon>
        <taxon>Gunneridae</taxon>
        <taxon>Pentapetalae</taxon>
        <taxon>rosids</taxon>
        <taxon>fabids</taxon>
        <taxon>Fabales</taxon>
        <taxon>Fabaceae</taxon>
        <taxon>Papilionoideae</taxon>
        <taxon>50 kb inversion clade</taxon>
        <taxon>dalbergioids sensu lato</taxon>
        <taxon>Dalbergieae</taxon>
        <taxon>Pterocarpus clade</taxon>
        <taxon>Stylosanthes</taxon>
    </lineage>
</organism>
<feature type="non-terminal residue" evidence="1">
    <location>
        <position position="52"/>
    </location>
</feature>
<proteinExistence type="predicted"/>